<sequence>MALASPSASPSLFGSRLAPTATSFESRPAPINTSKIMDATFVTRSPPDVSRNASVVGLCAIPCERAGADDLGWHIADFLAFKTLLSPIVRPAAQTWISHCDVAAEVKKNPESYTHGGRVVAAAANNKVGSENGKMFDDEIKIHVEPSATKLATKFQIEVYQRAKRARENRQPLIIIICGLTTLEQDIYFGDQKYSVCVTNEQLRVAIGSDVKATLLTPSLTSAGWQVNPSISLQPTLPSISTPIKFLAKQCGGVFSSFISHEFLSWKSPFIDHDRVDEEVKATEAFPGPPKLSEEQQAAREEFRDQLHSLLAARLMRHHDDHTFSFDSTEDDWDQLIGPRRGQRLEEYALQWRQLDDATTETDPHRLKFLGTAFGGRKESQLNHIKHLVQESFSSFPGYYESEFGKRLLSEAKQFPGDSHPNELDCRAMFNTMEHRMSQVYLSDLIVKYAGLHPAFNQRCRDWDEPKWTQVATEDTKRIASEVFGSIIRNLPSIQMPLGRNVNLQSKLHAPYRVPTFYLAASLALRYNAGSQLESALDGLLNLIDQIRDHQVTLLMSSPELEKKAKAWLDSVNVAARQPRTNSIHQFSNGTANRSANGLNTKEMDENMKLTESNGSIALNETVYTSVGHPNDMSSKERVVHVVMTNDETGLRRPLATTMTTNSAAADTGRESCSRSPAEATGQQEEVKMRGTWVPPHLRHKIPVKAEPMTTGSFTSQTAGNETSPAPLGGPSEENHEASTIQSVPADHTEAQLQEPVRAIAFGNRLQSNQKPTPEATGYVPPHLRNRAPGFVPQVSYR</sequence>
<reference evidence="2 3" key="1">
    <citation type="submission" date="2016-07" db="EMBL/GenBank/DDBJ databases">
        <title>Pervasive Adenine N6-methylation of Active Genes in Fungi.</title>
        <authorList>
            <consortium name="DOE Joint Genome Institute"/>
            <person name="Mondo S.J."/>
            <person name="Dannebaum R.O."/>
            <person name="Kuo R.C."/>
            <person name="Labutti K."/>
            <person name="Haridas S."/>
            <person name="Kuo A."/>
            <person name="Salamov A."/>
            <person name="Ahrendt S.R."/>
            <person name="Lipzen A."/>
            <person name="Sullivan W."/>
            <person name="Andreopoulos W.B."/>
            <person name="Clum A."/>
            <person name="Lindquist E."/>
            <person name="Daum C."/>
            <person name="Ramamoorthy G.K."/>
            <person name="Gryganskyi A."/>
            <person name="Culley D."/>
            <person name="Magnuson J.K."/>
            <person name="James T.Y."/>
            <person name="O'Malley M.A."/>
            <person name="Stajich J.E."/>
            <person name="Spatafora J.W."/>
            <person name="Visel A."/>
            <person name="Grigoriev I.V."/>
        </authorList>
    </citation>
    <scope>NUCLEOTIDE SEQUENCE [LARGE SCALE GENOMIC DNA]</scope>
    <source>
        <strain evidence="2 3">CBS 129021</strain>
    </source>
</reference>
<organism evidence="2 3">
    <name type="scientific">Pseudomassariella vexata</name>
    <dbReference type="NCBI Taxonomy" id="1141098"/>
    <lineage>
        <taxon>Eukaryota</taxon>
        <taxon>Fungi</taxon>
        <taxon>Dikarya</taxon>
        <taxon>Ascomycota</taxon>
        <taxon>Pezizomycotina</taxon>
        <taxon>Sordariomycetes</taxon>
        <taxon>Xylariomycetidae</taxon>
        <taxon>Amphisphaeriales</taxon>
        <taxon>Pseudomassariaceae</taxon>
        <taxon>Pseudomassariella</taxon>
    </lineage>
</organism>
<dbReference type="EMBL" id="MCFJ01000011">
    <property type="protein sequence ID" value="ORY60586.1"/>
    <property type="molecule type" value="Genomic_DNA"/>
</dbReference>
<dbReference type="GeneID" id="63781556"/>
<dbReference type="InParanoid" id="A0A1Y2DN73"/>
<dbReference type="RefSeq" id="XP_040712813.1">
    <property type="nucleotide sequence ID" value="XM_040865344.1"/>
</dbReference>
<dbReference type="OrthoDB" id="3000060at2759"/>
<name>A0A1Y2DN73_9PEZI</name>
<proteinExistence type="predicted"/>
<feature type="region of interest" description="Disordered" evidence="1">
    <location>
        <begin position="701"/>
        <end position="798"/>
    </location>
</feature>
<gene>
    <name evidence="2" type="ORF">BCR38DRAFT_526185</name>
</gene>
<keyword evidence="3" id="KW-1185">Reference proteome</keyword>
<comment type="caution">
    <text evidence="2">The sequence shown here is derived from an EMBL/GenBank/DDBJ whole genome shotgun (WGS) entry which is preliminary data.</text>
</comment>
<evidence type="ECO:0000313" key="3">
    <source>
        <dbReference type="Proteomes" id="UP000193689"/>
    </source>
</evidence>
<evidence type="ECO:0000313" key="2">
    <source>
        <dbReference type="EMBL" id="ORY60586.1"/>
    </source>
</evidence>
<protein>
    <submittedName>
        <fullName evidence="2">Uncharacterized protein</fullName>
    </submittedName>
</protein>
<dbReference type="AlphaFoldDB" id="A0A1Y2DN73"/>
<feature type="compositionally biased region" description="Polar residues" evidence="1">
    <location>
        <begin position="710"/>
        <end position="724"/>
    </location>
</feature>
<evidence type="ECO:0000256" key="1">
    <source>
        <dbReference type="SAM" id="MobiDB-lite"/>
    </source>
</evidence>
<accession>A0A1Y2DN73</accession>
<dbReference type="STRING" id="1141098.A0A1Y2DN73"/>
<feature type="region of interest" description="Disordered" evidence="1">
    <location>
        <begin position="660"/>
        <end position="686"/>
    </location>
</feature>
<dbReference type="Proteomes" id="UP000193689">
    <property type="component" value="Unassembled WGS sequence"/>
</dbReference>